<organism evidence="1 2">
    <name type="scientific">Mytilus coruscus</name>
    <name type="common">Sea mussel</name>
    <dbReference type="NCBI Taxonomy" id="42192"/>
    <lineage>
        <taxon>Eukaryota</taxon>
        <taxon>Metazoa</taxon>
        <taxon>Spiralia</taxon>
        <taxon>Lophotrochozoa</taxon>
        <taxon>Mollusca</taxon>
        <taxon>Bivalvia</taxon>
        <taxon>Autobranchia</taxon>
        <taxon>Pteriomorphia</taxon>
        <taxon>Mytilida</taxon>
        <taxon>Mytiloidea</taxon>
        <taxon>Mytilidae</taxon>
        <taxon>Mytilinae</taxon>
        <taxon>Mytilus</taxon>
    </lineage>
</organism>
<dbReference type="AlphaFoldDB" id="A0A6J8D1X7"/>
<evidence type="ECO:0000313" key="2">
    <source>
        <dbReference type="Proteomes" id="UP000507470"/>
    </source>
</evidence>
<sequence>MQKYMPRSSDCDSNTNKGLVHVTLLAQFVLTFSATAGGFRRLFNPDTAQIYNPQYYSEKTTSNIIEFSFDYDSPIHCIEESTSCTDKKPLYVSEDITQNSITPRWDGWSDELSQVMRYSIEVWKLEYSVDFNYLREPLITPTTNPIPVFIREVNVTNPIQYPTFPPTEPGVYSIILEVSDRANNTRYARRFVFYDKTSKITTQNENPMKCNTASPSTDYTWQTNGDKTVQITWKDHFINTVHADGHFSVQLVHMSRD</sequence>
<accession>A0A6J8D1X7</accession>
<evidence type="ECO:0000313" key="1">
    <source>
        <dbReference type="EMBL" id="CAC5401876.1"/>
    </source>
</evidence>
<gene>
    <name evidence="1" type="ORF">MCOR_35916</name>
</gene>
<proteinExistence type="predicted"/>
<keyword evidence="2" id="KW-1185">Reference proteome</keyword>
<dbReference type="Proteomes" id="UP000507470">
    <property type="component" value="Unassembled WGS sequence"/>
</dbReference>
<dbReference type="EMBL" id="CACVKT020006485">
    <property type="protein sequence ID" value="CAC5401876.1"/>
    <property type="molecule type" value="Genomic_DNA"/>
</dbReference>
<protein>
    <submittedName>
        <fullName evidence="1">Uncharacterized protein</fullName>
    </submittedName>
</protein>
<reference evidence="1 2" key="1">
    <citation type="submission" date="2020-06" db="EMBL/GenBank/DDBJ databases">
        <authorList>
            <person name="Li R."/>
            <person name="Bekaert M."/>
        </authorList>
    </citation>
    <scope>NUCLEOTIDE SEQUENCE [LARGE SCALE GENOMIC DNA]</scope>
    <source>
        <strain evidence="2">wild</strain>
    </source>
</reference>
<dbReference type="OrthoDB" id="6148289at2759"/>
<name>A0A6J8D1X7_MYTCO</name>